<dbReference type="InterPro" id="IPR005184">
    <property type="entry name" value="DUF306_Meta_HslJ"/>
</dbReference>
<dbReference type="EMBL" id="HBNS01001533">
    <property type="protein sequence ID" value="CAE4580306.1"/>
    <property type="molecule type" value="Transcribed_RNA"/>
</dbReference>
<name>A0A7S4QDJ3_9STRA</name>
<organism evidence="3">
    <name type="scientific">Ditylum brightwellii</name>
    <dbReference type="NCBI Taxonomy" id="49249"/>
    <lineage>
        <taxon>Eukaryota</taxon>
        <taxon>Sar</taxon>
        <taxon>Stramenopiles</taxon>
        <taxon>Ochrophyta</taxon>
        <taxon>Bacillariophyta</taxon>
        <taxon>Mediophyceae</taxon>
        <taxon>Lithodesmiophycidae</taxon>
        <taxon>Lithodesmiales</taxon>
        <taxon>Lithodesmiaceae</taxon>
        <taxon>Ditylum</taxon>
    </lineage>
</organism>
<dbReference type="InterPro" id="IPR038670">
    <property type="entry name" value="HslJ-like_sf"/>
</dbReference>
<evidence type="ECO:0000259" key="2">
    <source>
        <dbReference type="Pfam" id="PF03724"/>
    </source>
</evidence>
<evidence type="ECO:0000256" key="1">
    <source>
        <dbReference type="SAM" id="SignalP"/>
    </source>
</evidence>
<sequence length="155" mass="17091">MTNIATRVHLLILSLIICKCSSSPLRDACEQLSFTPGSLDGKCFRSLAIEEGEEVQNLVPDSYIEVCFEGDSVKAFAGCNHMSSKCVVDGDLSLSCEYMMSTEMWCQDLMSQENFLSTFLTSNPVLATDGYNLCMTSGDTVIGLLDKDEIDEERK</sequence>
<feature type="signal peptide" evidence="1">
    <location>
        <begin position="1"/>
        <end position="22"/>
    </location>
</feature>
<accession>A0A7S4QDJ3</accession>
<feature type="domain" description="DUF306" evidence="2">
    <location>
        <begin position="66"/>
        <end position="139"/>
    </location>
</feature>
<protein>
    <recommendedName>
        <fullName evidence="2">DUF306 domain-containing protein</fullName>
    </recommendedName>
</protein>
<dbReference type="Pfam" id="PF03724">
    <property type="entry name" value="META"/>
    <property type="match status" value="1"/>
</dbReference>
<dbReference type="AlphaFoldDB" id="A0A7S4QDJ3"/>
<evidence type="ECO:0000313" key="3">
    <source>
        <dbReference type="EMBL" id="CAE4580306.1"/>
    </source>
</evidence>
<feature type="chain" id="PRO_5031545425" description="DUF306 domain-containing protein" evidence="1">
    <location>
        <begin position="23"/>
        <end position="155"/>
    </location>
</feature>
<gene>
    <name evidence="3" type="ORF">DBRI00130_LOCUS1233</name>
</gene>
<keyword evidence="1" id="KW-0732">Signal</keyword>
<reference evidence="3" key="1">
    <citation type="submission" date="2021-01" db="EMBL/GenBank/DDBJ databases">
        <authorList>
            <person name="Corre E."/>
            <person name="Pelletier E."/>
            <person name="Niang G."/>
            <person name="Scheremetjew M."/>
            <person name="Finn R."/>
            <person name="Kale V."/>
            <person name="Holt S."/>
            <person name="Cochrane G."/>
            <person name="Meng A."/>
            <person name="Brown T."/>
            <person name="Cohen L."/>
        </authorList>
    </citation>
    <scope>NUCLEOTIDE SEQUENCE</scope>
    <source>
        <strain evidence="3">GSO104</strain>
    </source>
</reference>
<proteinExistence type="predicted"/>
<dbReference type="Gene3D" id="2.40.128.270">
    <property type="match status" value="1"/>
</dbReference>